<dbReference type="GO" id="GO:0070847">
    <property type="term" value="C:core mediator complex"/>
    <property type="evidence" value="ECO:0007669"/>
    <property type="project" value="TreeGrafter"/>
</dbReference>
<sequence>KHGGTLFHDFHGDEVLKVRAYGTSYITLRINIRNGRFLVQCSKNIISPSALVECEEFLNLGSLTATEVFIRLRSKCILHLFASIGKSLGLKMYEHSVATLKIPKSVLLGSDILLLGFPQSGNSFYLLMQLDKDFRPIFNLLETQTELVGKLQSVSDVNRVVRFNKIDIGHMRIVDDELNLSLLNWEKVKSLANVVNPNHVSEVSHVQELGIHSVVLRDNSQSTFSSIVDLVFESENNASGNQVPNHSFSSTFSAPSFPHLSSLPFSSQGTKASVGSPKVDGGIQNSQMSTIDKVSSGLNGSFYPSNNAKCQVNNRNAALLNSSSSMKNSYFNRLPASKSEQDLSLLKPPYSTETAPFIAGNEDQIKLLTGTSDNVVGTDRAGQLFFPSETSSRGSAINGSKCLPYSCFIGHSRNSVSSLLILTPSGHKSEPGTLQTLEQRSISNQEKYSHKRSLSEILAGMSSFKELELDDKPRKRMKISKSSESMGLSSNLSGTCDPNYGNLLSEASHGNAPSNIYVSVLLHVVRHCSLCIKHARLTNQMEVLGIPYAEEIGLGGSSSNLWFRLPFAQDDSWQRICLRLGKPGSMYWDVKINDPHFQELWELYKGSNNTPWCPGVRIANASDVDSHIHYDPEGVVLSYKTVEVDSIQRLVSDLRRLSNARLFSRGMRRLIGAKADEKLDDSNPSSDSKLQLQKAVNEPTDKLSEQLRRTFKVEAVGLMSLWFSYGSMPVMAHFVVEWEAGKEGCTMHVSPDHLWPHTKFLEDYINGGDVASFLDCIRLTAGPLLALAAAIPPARMSGPVSTGPSPGPKQSSYIPSQALLPNSSTSNVVLPVSSAPAAGTSVAAPLNVQNAATLSAAGRCVSGIVPSSLLPIDVSVVLRGPYWIRIIYRKRFAVDMRCFAGDQVWLQPATPPKDGPAAGGSLPCPQFRPFIMEHVAQGLNALEPNFPSGVHSGGQTSSNNNTQSSGPQPLAVNVNRSGPSTNVGIVRTGALIGNQMGSNLSRINNNMLPSAGLSSGIAGVPVRIAPGTGVPVHVRGELNTAFIGLGDDGGYDILGSILKDNEGALLNLDQEQPALRFFIGGYVFAVSVHRVQLLLQVLSVKRFHHQQQQQTSAQEELSTSEISEICDYFSRRVASEPYDASRVASFITLLTLPISVLREFLKLIAWKKGLSQAHNGDMASSQRARIELCLENHLGSSYNENSEFSSLSKSNILHDRGHSSVDFALTFVLDAAHIPHVNAAGGAAWLPYCVSMRLKYSFGENPHVSFLGMDGSHGGRACWSRVDEWEKCKQRLARTVEYSNGNSVGDVSQGRLRLVAEALQRTLQASLQQLRDESQSAEEPGEPGLEILGAVVSDDHTVCDVRILSQAACEVSVLIGLLLGKHRVEDENLLYVLTVVNSAKMSCSWLMYIFSLVFLALAFVSQNPVIALRRQFVLTHCIGAKLLAQFIRNVSSFDGFFLGWPDKSFIASSTA</sequence>
<dbReference type="Proteomes" id="UP000639772">
    <property type="component" value="Unassembled WGS sequence"/>
</dbReference>
<feature type="compositionally biased region" description="Polar residues" evidence="1">
    <location>
        <begin position="682"/>
        <end position="691"/>
    </location>
</feature>
<gene>
    <name evidence="3" type="ORF">HPP92_026269</name>
</gene>
<feature type="region of interest" description="Disordered" evidence="1">
    <location>
        <begin position="675"/>
        <end position="697"/>
    </location>
</feature>
<accession>A0A835U7M2</accession>
<reference evidence="3 4" key="1">
    <citation type="journal article" date="2020" name="Nat. Food">
        <title>A phased Vanilla planifolia genome enables genetic improvement of flavour and production.</title>
        <authorList>
            <person name="Hasing T."/>
            <person name="Tang H."/>
            <person name="Brym M."/>
            <person name="Khazi F."/>
            <person name="Huang T."/>
            <person name="Chambers A.H."/>
        </authorList>
    </citation>
    <scope>NUCLEOTIDE SEQUENCE [LARGE SCALE GENOMIC DNA]</scope>
    <source>
        <tissue evidence="3">Leaf</tissue>
    </source>
</reference>
<dbReference type="GO" id="GO:0003712">
    <property type="term" value="F:transcription coregulator activity"/>
    <property type="evidence" value="ECO:0007669"/>
    <property type="project" value="InterPro"/>
</dbReference>
<dbReference type="PANTHER" id="PTHR12809">
    <property type="entry name" value="MEDIATOR COMPLEX SUBUNIT"/>
    <property type="match status" value="1"/>
</dbReference>
<feature type="region of interest" description="Disordered" evidence="1">
    <location>
        <begin position="943"/>
        <end position="977"/>
    </location>
</feature>
<evidence type="ECO:0000256" key="2">
    <source>
        <dbReference type="SAM" id="Phobius"/>
    </source>
</evidence>
<evidence type="ECO:0000313" key="3">
    <source>
        <dbReference type="EMBL" id="KAG0451402.1"/>
    </source>
</evidence>
<evidence type="ECO:0000256" key="1">
    <source>
        <dbReference type="SAM" id="MobiDB-lite"/>
    </source>
</evidence>
<dbReference type="PANTHER" id="PTHR12809:SF2">
    <property type="entry name" value="MEDIATOR OF RNA POLYMERASE II TRANSCRIPTION SUBUNIT 14"/>
    <property type="match status" value="1"/>
</dbReference>
<protein>
    <recommendedName>
        <fullName evidence="5">Mediator of RNA polymerase II transcription subunit 14</fullName>
    </recommendedName>
</protein>
<dbReference type="InterPro" id="IPR013947">
    <property type="entry name" value="Mediator_Med14"/>
</dbReference>
<evidence type="ECO:0008006" key="5">
    <source>
        <dbReference type="Google" id="ProtNLM"/>
    </source>
</evidence>
<dbReference type="GO" id="GO:0016592">
    <property type="term" value="C:mediator complex"/>
    <property type="evidence" value="ECO:0007669"/>
    <property type="project" value="InterPro"/>
</dbReference>
<keyword evidence="2" id="KW-1133">Transmembrane helix</keyword>
<dbReference type="EMBL" id="JADCNM010000061">
    <property type="protein sequence ID" value="KAG0451402.1"/>
    <property type="molecule type" value="Genomic_DNA"/>
</dbReference>
<name>A0A835U7M2_VANPL</name>
<dbReference type="GO" id="GO:0006357">
    <property type="term" value="P:regulation of transcription by RNA polymerase II"/>
    <property type="evidence" value="ECO:0007669"/>
    <property type="project" value="InterPro"/>
</dbReference>
<feature type="non-terminal residue" evidence="3">
    <location>
        <position position="1471"/>
    </location>
</feature>
<keyword evidence="2" id="KW-0812">Transmembrane</keyword>
<proteinExistence type="predicted"/>
<keyword evidence="2" id="KW-0472">Membrane</keyword>
<feature type="compositionally biased region" description="Low complexity" evidence="1">
    <location>
        <begin position="953"/>
        <end position="969"/>
    </location>
</feature>
<evidence type="ECO:0000313" key="4">
    <source>
        <dbReference type="Proteomes" id="UP000639772"/>
    </source>
</evidence>
<dbReference type="OrthoDB" id="205099at2759"/>
<organism evidence="3 4">
    <name type="scientific">Vanilla planifolia</name>
    <name type="common">Vanilla</name>
    <dbReference type="NCBI Taxonomy" id="51239"/>
    <lineage>
        <taxon>Eukaryota</taxon>
        <taxon>Viridiplantae</taxon>
        <taxon>Streptophyta</taxon>
        <taxon>Embryophyta</taxon>
        <taxon>Tracheophyta</taxon>
        <taxon>Spermatophyta</taxon>
        <taxon>Magnoliopsida</taxon>
        <taxon>Liliopsida</taxon>
        <taxon>Asparagales</taxon>
        <taxon>Orchidaceae</taxon>
        <taxon>Vanilloideae</taxon>
        <taxon>Vanilleae</taxon>
        <taxon>Vanilla</taxon>
    </lineage>
</organism>
<comment type="caution">
    <text evidence="3">The sequence shown here is derived from an EMBL/GenBank/DDBJ whole genome shotgun (WGS) entry which is preliminary data.</text>
</comment>
<feature type="transmembrane region" description="Helical" evidence="2">
    <location>
        <begin position="1405"/>
        <end position="1421"/>
    </location>
</feature>